<dbReference type="PROSITE" id="PS50883">
    <property type="entry name" value="EAL"/>
    <property type="match status" value="1"/>
</dbReference>
<evidence type="ECO:0000259" key="3">
    <source>
        <dbReference type="PROSITE" id="PS50112"/>
    </source>
</evidence>
<dbReference type="AlphaFoldDB" id="A0A1X7BWG8"/>
<evidence type="ECO:0000256" key="1">
    <source>
        <dbReference type="SAM" id="Phobius"/>
    </source>
</evidence>
<gene>
    <name evidence="6" type="primary">cph2_2</name>
    <name evidence="6" type="ORF">ROA7745_03838</name>
</gene>
<reference evidence="6 7" key="1">
    <citation type="submission" date="2017-03" db="EMBL/GenBank/DDBJ databases">
        <authorList>
            <person name="Afonso C.L."/>
            <person name="Miller P.J."/>
            <person name="Scott M.A."/>
            <person name="Spackman E."/>
            <person name="Goraichik I."/>
            <person name="Dimitrov K.M."/>
            <person name="Suarez D.L."/>
            <person name="Swayne D.E."/>
        </authorList>
    </citation>
    <scope>NUCLEOTIDE SEQUENCE [LARGE SCALE GENOMIC DNA]</scope>
    <source>
        <strain evidence="6 7">CECT 7745</strain>
    </source>
</reference>
<feature type="domain" description="GGDEF" evidence="5">
    <location>
        <begin position="517"/>
        <end position="655"/>
    </location>
</feature>
<dbReference type="InterPro" id="IPR000160">
    <property type="entry name" value="GGDEF_dom"/>
</dbReference>
<dbReference type="Pfam" id="PF00990">
    <property type="entry name" value="GGDEF"/>
    <property type="match status" value="1"/>
</dbReference>
<dbReference type="CDD" id="cd01948">
    <property type="entry name" value="EAL"/>
    <property type="match status" value="1"/>
</dbReference>
<dbReference type="PANTHER" id="PTHR44757:SF2">
    <property type="entry name" value="BIOFILM ARCHITECTURE MAINTENANCE PROTEIN MBAA"/>
    <property type="match status" value="1"/>
</dbReference>
<feature type="signal peptide" evidence="2">
    <location>
        <begin position="1"/>
        <end position="21"/>
    </location>
</feature>
<dbReference type="InterPro" id="IPR001633">
    <property type="entry name" value="EAL_dom"/>
</dbReference>
<dbReference type="NCBIfam" id="TIGR00229">
    <property type="entry name" value="sensory_box"/>
    <property type="match status" value="1"/>
</dbReference>
<dbReference type="InterPro" id="IPR000014">
    <property type="entry name" value="PAS"/>
</dbReference>
<keyword evidence="1" id="KW-1133">Transmembrane helix</keyword>
<keyword evidence="1" id="KW-0812">Transmembrane</keyword>
<dbReference type="RefSeq" id="WP_085801894.1">
    <property type="nucleotide sequence ID" value="NZ_FWXB01000018.1"/>
</dbReference>
<dbReference type="InterPro" id="IPR043128">
    <property type="entry name" value="Rev_trsase/Diguanyl_cyclase"/>
</dbReference>
<evidence type="ECO:0000259" key="5">
    <source>
        <dbReference type="PROSITE" id="PS50887"/>
    </source>
</evidence>
<sequence length="916" mass="100795">MRHTHLNTILSAVLVCAVSLAAQKLGVFQDLDRILSNTRMALAPKSASESIVFVAIDASSLDAVGTWPWSRGVHASILDNLTNAGAADVFFDIDFDFPSDTDGDRAFIDALDRAGGTTYLAAFVQPSSISNSDVRHYNLPLAAFAERSWPALVNVITDEQGLVRNYPLGDVIDGQFIPSAGSLIAGHFVEAKHNVEIDFSIRPQSFQVISAIDVIERRFPDALFEGRSVIVGASAIELGDQYAVPVHGVVPGPLVHALAAETLRYGLNPRWLMAEILTIVLFILLCFLHIRLKHSPVAFVVAIVAILLVVEACAFGLFRQSSLLVPSAMLYPSLIAFGLWRLATLLTKSRWDERKTSAKFTNTRRLLEQVFDDSTDAFVIIDEEGQIIRHSRSAEQLFGVDGAGRLAIPAGLHRHVMAEMLSDVRTAAPLIHSMAINLNGHMRSIEFSIARSHFEVPISQNADANVAIIATLMVRDVTETKQQERQIAYLSNHDELTGALRRSTFLAFLKLRLEVGEPVAVFALNLQRFRTINVVLGRNVGDAVLTEMSNRLNSLDEWFSATTRLDADNFAIFTEKPVDADVIDKLTAMIVDCIRAPYRVAGTNGQLDVRIGYTVVTEDDETTADMALEQAVEALETAKSTFAATSTHDPALSKKQSRFRAIERAMADALANREFHVLYQPQYSMTNGRLTGAEALVRWKSPSFGPVFPDEFIPITESTGFIVELGRWVLQEAAKDALLMPPDTSMAVNVSGVQLMHAEVISDVLATLKATGLPPSRLCLEITESVFLTSIEPIIEIMHDLRFPGVKWALDDFGTGYSSMAYLSRMPLDKIKLDKAFIMDLGRDPKSRTILHTVGELCRGLGVTFLCEGVETAEHVRILKSENCAEMQGYFFGKPMPIDDLLKLPTFVSPLLASRQ</sequence>
<feature type="transmembrane region" description="Helical" evidence="1">
    <location>
        <begin position="297"/>
        <end position="318"/>
    </location>
</feature>
<evidence type="ECO:0000256" key="2">
    <source>
        <dbReference type="SAM" id="SignalP"/>
    </source>
</evidence>
<evidence type="ECO:0000313" key="7">
    <source>
        <dbReference type="Proteomes" id="UP000193224"/>
    </source>
</evidence>
<dbReference type="Gene3D" id="3.30.450.20">
    <property type="entry name" value="PAS domain"/>
    <property type="match status" value="1"/>
</dbReference>
<feature type="transmembrane region" description="Helical" evidence="1">
    <location>
        <begin position="271"/>
        <end position="290"/>
    </location>
</feature>
<dbReference type="PROSITE" id="PS50112">
    <property type="entry name" value="PAS"/>
    <property type="match status" value="1"/>
</dbReference>
<dbReference type="InterPro" id="IPR052155">
    <property type="entry name" value="Biofilm_reg_signaling"/>
</dbReference>
<dbReference type="Proteomes" id="UP000193224">
    <property type="component" value="Unassembled WGS sequence"/>
</dbReference>
<dbReference type="InterPro" id="IPR029787">
    <property type="entry name" value="Nucleotide_cyclase"/>
</dbReference>
<keyword evidence="2" id="KW-0732">Signal</keyword>
<dbReference type="PANTHER" id="PTHR44757">
    <property type="entry name" value="DIGUANYLATE CYCLASE DGCP"/>
    <property type="match status" value="1"/>
</dbReference>
<name>A0A1X7BWG8_9RHOB</name>
<proteinExistence type="predicted"/>
<organism evidence="6 7">
    <name type="scientific">Roseovarius aestuarii</name>
    <dbReference type="NCBI Taxonomy" id="475083"/>
    <lineage>
        <taxon>Bacteria</taxon>
        <taxon>Pseudomonadati</taxon>
        <taxon>Pseudomonadota</taxon>
        <taxon>Alphaproteobacteria</taxon>
        <taxon>Rhodobacterales</taxon>
        <taxon>Roseobacteraceae</taxon>
        <taxon>Roseovarius</taxon>
    </lineage>
</organism>
<feature type="domain" description="EAL" evidence="4">
    <location>
        <begin position="659"/>
        <end position="909"/>
    </location>
</feature>
<dbReference type="Pfam" id="PF05226">
    <property type="entry name" value="CHASE2"/>
    <property type="match status" value="1"/>
</dbReference>
<dbReference type="SMART" id="SM01080">
    <property type="entry name" value="CHASE2"/>
    <property type="match status" value="1"/>
</dbReference>
<dbReference type="Gene3D" id="3.30.70.270">
    <property type="match status" value="1"/>
</dbReference>
<dbReference type="Gene3D" id="3.20.20.450">
    <property type="entry name" value="EAL domain"/>
    <property type="match status" value="1"/>
</dbReference>
<dbReference type="SUPFAM" id="SSF55073">
    <property type="entry name" value="Nucleotide cyclase"/>
    <property type="match status" value="1"/>
</dbReference>
<dbReference type="Pfam" id="PF13188">
    <property type="entry name" value="PAS_8"/>
    <property type="match status" value="1"/>
</dbReference>
<dbReference type="Pfam" id="PF00563">
    <property type="entry name" value="EAL"/>
    <property type="match status" value="1"/>
</dbReference>
<dbReference type="PROSITE" id="PS50887">
    <property type="entry name" value="GGDEF"/>
    <property type="match status" value="1"/>
</dbReference>
<protein>
    <submittedName>
        <fullName evidence="6">Phytochrome-like protein cph2</fullName>
    </submittedName>
</protein>
<dbReference type="InterPro" id="IPR035965">
    <property type="entry name" value="PAS-like_dom_sf"/>
</dbReference>
<dbReference type="SMART" id="SM00267">
    <property type="entry name" value="GGDEF"/>
    <property type="match status" value="1"/>
</dbReference>
<accession>A0A1X7BWG8</accession>
<evidence type="ECO:0000259" key="4">
    <source>
        <dbReference type="PROSITE" id="PS50883"/>
    </source>
</evidence>
<dbReference type="SMART" id="SM00052">
    <property type="entry name" value="EAL"/>
    <property type="match status" value="1"/>
</dbReference>
<feature type="chain" id="PRO_5012936905" evidence="2">
    <location>
        <begin position="22"/>
        <end position="916"/>
    </location>
</feature>
<feature type="domain" description="PAS" evidence="3">
    <location>
        <begin position="363"/>
        <end position="399"/>
    </location>
</feature>
<dbReference type="EMBL" id="FWXB01000018">
    <property type="protein sequence ID" value="SMC13976.1"/>
    <property type="molecule type" value="Genomic_DNA"/>
</dbReference>
<dbReference type="SUPFAM" id="SSF141868">
    <property type="entry name" value="EAL domain-like"/>
    <property type="match status" value="1"/>
</dbReference>
<keyword evidence="1" id="KW-0472">Membrane</keyword>
<keyword evidence="7" id="KW-1185">Reference proteome</keyword>
<dbReference type="InterPro" id="IPR035919">
    <property type="entry name" value="EAL_sf"/>
</dbReference>
<dbReference type="SUPFAM" id="SSF55785">
    <property type="entry name" value="PYP-like sensor domain (PAS domain)"/>
    <property type="match status" value="1"/>
</dbReference>
<dbReference type="InterPro" id="IPR007890">
    <property type="entry name" value="CHASE2"/>
</dbReference>
<evidence type="ECO:0000313" key="6">
    <source>
        <dbReference type="EMBL" id="SMC13976.1"/>
    </source>
</evidence>